<evidence type="ECO:0008006" key="3">
    <source>
        <dbReference type="Google" id="ProtNLM"/>
    </source>
</evidence>
<dbReference type="EMBL" id="BAAAUX010000019">
    <property type="protein sequence ID" value="GAA2806131.1"/>
    <property type="molecule type" value="Genomic_DNA"/>
</dbReference>
<reference evidence="1 2" key="1">
    <citation type="journal article" date="2019" name="Int. J. Syst. Evol. Microbiol.">
        <title>The Global Catalogue of Microorganisms (GCM) 10K type strain sequencing project: providing services to taxonomists for standard genome sequencing and annotation.</title>
        <authorList>
            <consortium name="The Broad Institute Genomics Platform"/>
            <consortium name="The Broad Institute Genome Sequencing Center for Infectious Disease"/>
            <person name="Wu L."/>
            <person name="Ma J."/>
        </authorList>
    </citation>
    <scope>NUCLEOTIDE SEQUENCE [LARGE SCALE GENOMIC DNA]</scope>
    <source>
        <strain evidence="1 2">JCM 9383</strain>
    </source>
</reference>
<comment type="caution">
    <text evidence="1">The sequence shown here is derived from an EMBL/GenBank/DDBJ whole genome shotgun (WGS) entry which is preliminary data.</text>
</comment>
<sequence>MAANQTEAGPESLQAHGSIRSQTITGPACTSPVGRCFVATFEGTIQGSAEFVGNSITPTSQPGMMLINGNFSIHDKHGDIACVEDSLLNTAPGGDGEFVFLCEITGGTGKWDGSSGYLQATGNLRGMQGAAQYIGKLSVR</sequence>
<evidence type="ECO:0000313" key="1">
    <source>
        <dbReference type="EMBL" id="GAA2806131.1"/>
    </source>
</evidence>
<keyword evidence="2" id="KW-1185">Reference proteome</keyword>
<gene>
    <name evidence="1" type="ORF">GCM10010470_46740</name>
</gene>
<proteinExistence type="predicted"/>
<dbReference type="Proteomes" id="UP001500979">
    <property type="component" value="Unassembled WGS sequence"/>
</dbReference>
<evidence type="ECO:0000313" key="2">
    <source>
        <dbReference type="Proteomes" id="UP001500979"/>
    </source>
</evidence>
<organism evidence="1 2">
    <name type="scientific">Saccharopolyspora taberi</name>
    <dbReference type="NCBI Taxonomy" id="60895"/>
    <lineage>
        <taxon>Bacteria</taxon>
        <taxon>Bacillati</taxon>
        <taxon>Actinomycetota</taxon>
        <taxon>Actinomycetes</taxon>
        <taxon>Pseudonocardiales</taxon>
        <taxon>Pseudonocardiaceae</taxon>
        <taxon>Saccharopolyspora</taxon>
    </lineage>
</organism>
<protein>
    <recommendedName>
        <fullName evidence="3">DUF3224 domain-containing protein</fullName>
    </recommendedName>
</protein>
<name>A0ABN3VHM6_9PSEU</name>
<accession>A0ABN3VHM6</accession>